<evidence type="ECO:0008006" key="3">
    <source>
        <dbReference type="Google" id="ProtNLM"/>
    </source>
</evidence>
<accession>A0AA88AKL9</accession>
<protein>
    <recommendedName>
        <fullName evidence="3">Retrotransposon gag domain-containing protein</fullName>
    </recommendedName>
</protein>
<proteinExistence type="predicted"/>
<organism evidence="1 2">
    <name type="scientific">Ficus carica</name>
    <name type="common">Common fig</name>
    <dbReference type="NCBI Taxonomy" id="3494"/>
    <lineage>
        <taxon>Eukaryota</taxon>
        <taxon>Viridiplantae</taxon>
        <taxon>Streptophyta</taxon>
        <taxon>Embryophyta</taxon>
        <taxon>Tracheophyta</taxon>
        <taxon>Spermatophyta</taxon>
        <taxon>Magnoliopsida</taxon>
        <taxon>eudicotyledons</taxon>
        <taxon>Gunneridae</taxon>
        <taxon>Pentapetalae</taxon>
        <taxon>rosids</taxon>
        <taxon>fabids</taxon>
        <taxon>Rosales</taxon>
        <taxon>Moraceae</taxon>
        <taxon>Ficeae</taxon>
        <taxon>Ficus</taxon>
    </lineage>
</organism>
<dbReference type="EMBL" id="BTGU01000049">
    <property type="protein sequence ID" value="GMN54140.1"/>
    <property type="molecule type" value="Genomic_DNA"/>
</dbReference>
<dbReference type="AlphaFoldDB" id="A0AA88AKL9"/>
<gene>
    <name evidence="1" type="ORF">TIFTF001_023271</name>
</gene>
<evidence type="ECO:0000313" key="2">
    <source>
        <dbReference type="Proteomes" id="UP001187192"/>
    </source>
</evidence>
<evidence type="ECO:0000313" key="1">
    <source>
        <dbReference type="EMBL" id="GMN54140.1"/>
    </source>
</evidence>
<keyword evidence="2" id="KW-1185">Reference proteome</keyword>
<name>A0AA88AKL9_FICCA</name>
<dbReference type="Proteomes" id="UP001187192">
    <property type="component" value="Unassembled WGS sequence"/>
</dbReference>
<sequence length="329" mass="37855">MDEDRDAAMAFFELRPLLFDGTQRTVSLAGWLFDMETIFRICHIEAHLQVLLASRCLVGDARLWWIAQGDQAINGGPWADFRARIIVRYGPLHDEGANAPYRDPDIYGDMYRRRYLDFVAEWHAYPNKSMGHYCRRFREAMLPYIPQELVDPEWRAMQILRDGLPPEVKYFVPAPVVGVSLEDMIDAIIEAKVLAYMVQVADPEDVYHVDLVDGAGILEPLFEGVPTVPEDPIPAVPLQEIPPHEAEAGLDDDMDPDDVTVNPEEDPDDPLVILIESDDEEQEIWEEEWAEFEDMEDEEIEDLEEQVEDPEEIPFDDEDWDVFSDAMTE</sequence>
<reference evidence="1" key="1">
    <citation type="submission" date="2023-07" db="EMBL/GenBank/DDBJ databases">
        <title>draft genome sequence of fig (Ficus carica).</title>
        <authorList>
            <person name="Takahashi T."/>
            <person name="Nishimura K."/>
        </authorList>
    </citation>
    <scope>NUCLEOTIDE SEQUENCE</scope>
</reference>
<comment type="caution">
    <text evidence="1">The sequence shown here is derived from an EMBL/GenBank/DDBJ whole genome shotgun (WGS) entry which is preliminary data.</text>
</comment>